<dbReference type="InterPro" id="IPR001854">
    <property type="entry name" value="Ribosomal_uL29"/>
</dbReference>
<dbReference type="FunFam" id="1.10.287.310:FF:000002">
    <property type="entry name" value="60S ribosomal protein L35"/>
    <property type="match status" value="1"/>
</dbReference>
<evidence type="ECO:0000256" key="3">
    <source>
        <dbReference type="ARBA" id="ARBA00023274"/>
    </source>
</evidence>
<gene>
    <name evidence="4" type="primary">RPL35C</name>
    <name evidence="4" type="ORF">DNF11_1827</name>
</gene>
<keyword evidence="5" id="KW-1185">Reference proteome</keyword>
<dbReference type="VEuPathDB" id="FungiDB:DNF11_1827"/>
<dbReference type="CDD" id="cd00427">
    <property type="entry name" value="Ribosomal_L29_HIP"/>
    <property type="match status" value="1"/>
</dbReference>
<dbReference type="GO" id="GO:0000463">
    <property type="term" value="P:maturation of LSU-rRNA from tricistronic rRNA transcript (SSU-rRNA, 5.8S rRNA, LSU-rRNA)"/>
    <property type="evidence" value="ECO:0007669"/>
    <property type="project" value="InterPro"/>
</dbReference>
<dbReference type="InterPro" id="IPR036049">
    <property type="entry name" value="Ribosomal_uL29_sf"/>
</dbReference>
<dbReference type="NCBIfam" id="TIGR00012">
    <property type="entry name" value="L29"/>
    <property type="match status" value="1"/>
</dbReference>
<dbReference type="GO" id="GO:0003735">
    <property type="term" value="F:structural constituent of ribosome"/>
    <property type="evidence" value="ECO:0007669"/>
    <property type="project" value="InterPro"/>
</dbReference>
<proteinExistence type="inferred from homology"/>
<dbReference type="Gene3D" id="6.10.250.3450">
    <property type="match status" value="1"/>
</dbReference>
<dbReference type="PANTHER" id="PTHR45722:SF2">
    <property type="entry name" value="LARGE RIBOSOMAL SUBUNIT PROTEIN UL29-RELATED"/>
    <property type="match status" value="1"/>
</dbReference>
<dbReference type="GO" id="GO:0022625">
    <property type="term" value="C:cytosolic large ribosomal subunit"/>
    <property type="evidence" value="ECO:0007669"/>
    <property type="project" value="InterPro"/>
</dbReference>
<accession>A0A3G2S9N4</accession>
<evidence type="ECO:0000313" key="4">
    <source>
        <dbReference type="EMBL" id="AYO42777.1"/>
    </source>
</evidence>
<evidence type="ECO:0000256" key="1">
    <source>
        <dbReference type="ARBA" id="ARBA00009254"/>
    </source>
</evidence>
<dbReference type="GO" id="GO:0030684">
    <property type="term" value="C:preribosome"/>
    <property type="evidence" value="ECO:0007669"/>
    <property type="project" value="UniProtKB-ARBA"/>
</dbReference>
<dbReference type="Gene3D" id="1.10.287.310">
    <property type="match status" value="1"/>
</dbReference>
<keyword evidence="3" id="KW-0687">Ribonucleoprotein</keyword>
<dbReference type="OrthoDB" id="528635at2759"/>
<protein>
    <submittedName>
        <fullName evidence="4">60S ribosomal protein L35-3</fullName>
    </submittedName>
</protein>
<comment type="similarity">
    <text evidence="1">Belongs to the universal ribosomal protein uL29 family.</text>
</comment>
<sequence length="123" mass="14501">MAKVRTQDLQNKSKVDLLDQVAELRKELLNLRVQKVAGGASSKIARINTVRKNIARVLTVINLKQRANMREFYKNKKFQPLDLRPKKTRALRRKMTKHELSQKTERQHKKDVHFGVRRYVLKA</sequence>
<dbReference type="PANTHER" id="PTHR45722">
    <property type="entry name" value="60S RIBOSOMAL PROTEIN L35"/>
    <property type="match status" value="1"/>
</dbReference>
<evidence type="ECO:0000256" key="2">
    <source>
        <dbReference type="ARBA" id="ARBA00022980"/>
    </source>
</evidence>
<dbReference type="AlphaFoldDB" id="A0A3G2S9N4"/>
<name>A0A3G2S9N4_MALR7</name>
<organism evidence="4 5">
    <name type="scientific">Malassezia restricta (strain ATCC 96810 / NBRC 103918 / CBS 7877)</name>
    <name type="common">Seborrheic dermatitis infection agent</name>
    <dbReference type="NCBI Taxonomy" id="425264"/>
    <lineage>
        <taxon>Eukaryota</taxon>
        <taxon>Fungi</taxon>
        <taxon>Dikarya</taxon>
        <taxon>Basidiomycota</taxon>
        <taxon>Ustilaginomycotina</taxon>
        <taxon>Malasseziomycetes</taxon>
        <taxon>Malasseziales</taxon>
        <taxon>Malasseziaceae</taxon>
        <taxon>Malassezia</taxon>
    </lineage>
</organism>
<dbReference type="GO" id="GO:0006412">
    <property type="term" value="P:translation"/>
    <property type="evidence" value="ECO:0007669"/>
    <property type="project" value="InterPro"/>
</dbReference>
<dbReference type="Proteomes" id="UP000269793">
    <property type="component" value="Chromosome III"/>
</dbReference>
<dbReference type="SUPFAM" id="SSF46561">
    <property type="entry name" value="Ribosomal protein L29 (L29p)"/>
    <property type="match status" value="1"/>
</dbReference>
<dbReference type="FunFam" id="6.10.250.3450:FF:000001">
    <property type="entry name" value="60S ribosomal protein L35"/>
    <property type="match status" value="1"/>
</dbReference>
<dbReference type="InterPro" id="IPR045059">
    <property type="entry name" value="Ribosomal_uL29_euk"/>
</dbReference>
<dbReference type="Pfam" id="PF00831">
    <property type="entry name" value="Ribosomal_L29"/>
    <property type="match status" value="1"/>
</dbReference>
<reference evidence="4 5" key="1">
    <citation type="submission" date="2018-10" db="EMBL/GenBank/DDBJ databases">
        <title>Complete genome sequence of Malassezia restricta CBS 7877.</title>
        <authorList>
            <person name="Morand S.C."/>
            <person name="Bertignac M."/>
            <person name="Iltis A."/>
            <person name="Kolder I."/>
            <person name="Pirovano W."/>
            <person name="Jourdain R."/>
            <person name="Clavaud C."/>
        </authorList>
    </citation>
    <scope>NUCLEOTIDE SEQUENCE [LARGE SCALE GENOMIC DNA]</scope>
    <source>
        <strain evidence="4 5">CBS 7877</strain>
    </source>
</reference>
<dbReference type="STRING" id="425264.A0A3G2S9N4"/>
<evidence type="ECO:0000313" key="5">
    <source>
        <dbReference type="Proteomes" id="UP000269793"/>
    </source>
</evidence>
<dbReference type="GO" id="GO:0003729">
    <property type="term" value="F:mRNA binding"/>
    <property type="evidence" value="ECO:0007669"/>
    <property type="project" value="TreeGrafter"/>
</dbReference>
<keyword evidence="2 4" id="KW-0689">Ribosomal protein</keyword>
<dbReference type="EMBL" id="CP033150">
    <property type="protein sequence ID" value="AYO42777.1"/>
    <property type="molecule type" value="Genomic_DNA"/>
</dbReference>
<dbReference type="HAMAP" id="MF_00374">
    <property type="entry name" value="Ribosomal_uL29"/>
    <property type="match status" value="1"/>
</dbReference>